<dbReference type="InterPro" id="IPR000595">
    <property type="entry name" value="cNMP-bd_dom"/>
</dbReference>
<gene>
    <name evidence="3" type="ORF">SAMN05443507_10749</name>
</gene>
<evidence type="ECO:0000313" key="3">
    <source>
        <dbReference type="EMBL" id="SHK01477.1"/>
    </source>
</evidence>
<evidence type="ECO:0000313" key="4">
    <source>
        <dbReference type="Proteomes" id="UP000184016"/>
    </source>
</evidence>
<dbReference type="GO" id="GO:0016301">
    <property type="term" value="F:kinase activity"/>
    <property type="evidence" value="ECO:0007669"/>
    <property type="project" value="UniProtKB-KW"/>
</dbReference>
<dbReference type="STRING" id="1830138.SAMN05443507_10749"/>
<dbReference type="AlphaFoldDB" id="A0A1M6P0G1"/>
<dbReference type="GO" id="GO:0005829">
    <property type="term" value="C:cytosol"/>
    <property type="evidence" value="ECO:0007669"/>
    <property type="project" value="TreeGrafter"/>
</dbReference>
<dbReference type="InterPro" id="IPR014710">
    <property type="entry name" value="RmlC-like_jellyroll"/>
</dbReference>
<dbReference type="GO" id="GO:0003700">
    <property type="term" value="F:DNA-binding transcription factor activity"/>
    <property type="evidence" value="ECO:0007669"/>
    <property type="project" value="TreeGrafter"/>
</dbReference>
<dbReference type="SUPFAM" id="SSF51206">
    <property type="entry name" value="cAMP-binding domain-like"/>
    <property type="match status" value="1"/>
</dbReference>
<reference evidence="4" key="1">
    <citation type="submission" date="2016-11" db="EMBL/GenBank/DDBJ databases">
        <authorList>
            <person name="Varghese N."/>
            <person name="Submissions S."/>
        </authorList>
    </citation>
    <scope>NUCLEOTIDE SEQUENCE [LARGE SCALE GENOMIC DNA]</scope>
    <source>
        <strain evidence="4">USBA-503</strain>
    </source>
</reference>
<keyword evidence="3" id="KW-0418">Kinase</keyword>
<protein>
    <submittedName>
        <fullName evidence="3">cAMP-binding domain of CRP or a regulatory subunit of cAMP-dependent protein kinases</fullName>
    </submittedName>
</protein>
<dbReference type="EMBL" id="FRAF01000007">
    <property type="protein sequence ID" value="SHK01477.1"/>
    <property type="molecule type" value="Genomic_DNA"/>
</dbReference>
<dbReference type="InterPro" id="IPR050397">
    <property type="entry name" value="Env_Response_Regulators"/>
</dbReference>
<dbReference type="InterPro" id="IPR018490">
    <property type="entry name" value="cNMP-bd_dom_sf"/>
</dbReference>
<keyword evidence="4" id="KW-1185">Reference proteome</keyword>
<dbReference type="PROSITE" id="PS50042">
    <property type="entry name" value="CNMP_BINDING_3"/>
    <property type="match status" value="1"/>
</dbReference>
<sequence>MTWIKLHRGECLFRQGEMGSLYRLHTGLLKVVRYQADGQALLFNILLPGELFPHHSLVSPKPYHGNAIAMMDSEVEVINSEDWYHQLEENPYLYREVSLSLQHKLRMMQERIDQLTTVTAKERFNAFIHWFKQEFPDIDPLSIFTQEEISQFMGLRRETLNRLLRKPANFS</sequence>
<dbReference type="PANTHER" id="PTHR24567:SF74">
    <property type="entry name" value="HTH-TYPE TRANSCRIPTIONAL REGULATOR ARCR"/>
    <property type="match status" value="1"/>
</dbReference>
<accession>A0A1M6P0G1</accession>
<evidence type="ECO:0000256" key="1">
    <source>
        <dbReference type="ARBA" id="ARBA00023159"/>
    </source>
</evidence>
<dbReference type="Pfam" id="PF00027">
    <property type="entry name" value="cNMP_binding"/>
    <property type="match status" value="1"/>
</dbReference>
<keyword evidence="3" id="KW-0808">Transferase</keyword>
<dbReference type="Proteomes" id="UP000184016">
    <property type="component" value="Unassembled WGS sequence"/>
</dbReference>
<dbReference type="PANTHER" id="PTHR24567">
    <property type="entry name" value="CRP FAMILY TRANSCRIPTIONAL REGULATORY PROTEIN"/>
    <property type="match status" value="1"/>
</dbReference>
<proteinExistence type="predicted"/>
<evidence type="ECO:0000259" key="2">
    <source>
        <dbReference type="PROSITE" id="PS50042"/>
    </source>
</evidence>
<dbReference type="CDD" id="cd00038">
    <property type="entry name" value="CAP_ED"/>
    <property type="match status" value="1"/>
</dbReference>
<dbReference type="Gene3D" id="2.60.120.10">
    <property type="entry name" value="Jelly Rolls"/>
    <property type="match status" value="1"/>
</dbReference>
<organism evidence="3 4">
    <name type="scientific">Alicyclobacillus tolerans</name>
    <dbReference type="NCBI Taxonomy" id="90970"/>
    <lineage>
        <taxon>Bacteria</taxon>
        <taxon>Bacillati</taxon>
        <taxon>Bacillota</taxon>
        <taxon>Bacilli</taxon>
        <taxon>Bacillales</taxon>
        <taxon>Alicyclobacillaceae</taxon>
        <taxon>Alicyclobacillus</taxon>
    </lineage>
</organism>
<feature type="domain" description="Cyclic nucleotide-binding" evidence="2">
    <location>
        <begin position="1"/>
        <end position="104"/>
    </location>
</feature>
<name>A0A1M6P0G1_9BACL</name>
<keyword evidence="1" id="KW-0010">Activator</keyword>